<dbReference type="GO" id="GO:0030638">
    <property type="term" value="P:polyketide metabolic process"/>
    <property type="evidence" value="ECO:0007669"/>
    <property type="project" value="InterPro"/>
</dbReference>
<dbReference type="PANTHER" id="PTHR38436:SF1">
    <property type="entry name" value="ESTER CYCLASE"/>
    <property type="match status" value="1"/>
</dbReference>
<evidence type="ECO:0000313" key="2">
    <source>
        <dbReference type="Proteomes" id="UP000539313"/>
    </source>
</evidence>
<proteinExistence type="predicted"/>
<organism evidence="1 2">
    <name type="scientific">Thermomonospora cellulosilytica</name>
    <dbReference type="NCBI Taxonomy" id="1411118"/>
    <lineage>
        <taxon>Bacteria</taxon>
        <taxon>Bacillati</taxon>
        <taxon>Actinomycetota</taxon>
        <taxon>Actinomycetes</taxon>
        <taxon>Streptosporangiales</taxon>
        <taxon>Thermomonosporaceae</taxon>
        <taxon>Thermomonospora</taxon>
    </lineage>
</organism>
<protein>
    <submittedName>
        <fullName evidence="1">Putative ester cyclase</fullName>
    </submittedName>
</protein>
<dbReference type="PANTHER" id="PTHR38436">
    <property type="entry name" value="POLYKETIDE CYCLASE SNOAL-LIKE DOMAIN"/>
    <property type="match status" value="1"/>
</dbReference>
<keyword evidence="2" id="KW-1185">Reference proteome</keyword>
<dbReference type="InterPro" id="IPR009959">
    <property type="entry name" value="Cyclase_SnoaL-like"/>
</dbReference>
<dbReference type="AlphaFoldDB" id="A0A7W3MYV3"/>
<sequence length="136" mass="14870">MSELADAYRRWLGEVWRGDLEALRELCTPDFVGHWPDRDVRGVEAVAERIGQTFQLFEDVTTEMKAGPVVDGTLVAAHWTFTGTYRGGIPGATAAPGTRVSFTGMDMVRAEGGLFAEYWVVSDVFGLMTRLGAIPG</sequence>
<dbReference type="SUPFAM" id="SSF54427">
    <property type="entry name" value="NTF2-like"/>
    <property type="match status" value="1"/>
</dbReference>
<reference evidence="1 2" key="1">
    <citation type="submission" date="2020-08" db="EMBL/GenBank/DDBJ databases">
        <title>Sequencing the genomes of 1000 actinobacteria strains.</title>
        <authorList>
            <person name="Klenk H.-P."/>
        </authorList>
    </citation>
    <scope>NUCLEOTIDE SEQUENCE [LARGE SCALE GENOMIC DNA]</scope>
    <source>
        <strain evidence="1 2">DSM 45823</strain>
    </source>
</reference>
<dbReference type="Proteomes" id="UP000539313">
    <property type="component" value="Unassembled WGS sequence"/>
</dbReference>
<name>A0A7W3MYV3_9ACTN</name>
<dbReference type="Gene3D" id="3.10.450.50">
    <property type="match status" value="1"/>
</dbReference>
<dbReference type="EMBL" id="JACJII010000001">
    <property type="protein sequence ID" value="MBA9004420.1"/>
    <property type="molecule type" value="Genomic_DNA"/>
</dbReference>
<evidence type="ECO:0000313" key="1">
    <source>
        <dbReference type="EMBL" id="MBA9004420.1"/>
    </source>
</evidence>
<dbReference type="RefSeq" id="WP_182705890.1">
    <property type="nucleotide sequence ID" value="NZ_JACJII010000001.1"/>
</dbReference>
<accession>A0A7W3MYV3</accession>
<dbReference type="InterPro" id="IPR032710">
    <property type="entry name" value="NTF2-like_dom_sf"/>
</dbReference>
<comment type="caution">
    <text evidence="1">The sequence shown here is derived from an EMBL/GenBank/DDBJ whole genome shotgun (WGS) entry which is preliminary data.</text>
</comment>
<dbReference type="Pfam" id="PF07366">
    <property type="entry name" value="SnoaL"/>
    <property type="match status" value="1"/>
</dbReference>
<gene>
    <name evidence="1" type="ORF">HNR21_003302</name>
</gene>